<feature type="domain" description="OmpA-like" evidence="13">
    <location>
        <begin position="62"/>
        <end position="178"/>
    </location>
</feature>
<feature type="chain" id="PRO_5045693390" description="Peptidoglycan-associated protein" evidence="12">
    <location>
        <begin position="25"/>
        <end position="178"/>
    </location>
</feature>
<evidence type="ECO:0000256" key="9">
    <source>
        <dbReference type="HAMAP-Rule" id="MF_02204"/>
    </source>
</evidence>
<dbReference type="Pfam" id="PF00691">
    <property type="entry name" value="OmpA"/>
    <property type="match status" value="1"/>
</dbReference>
<evidence type="ECO:0000256" key="7">
    <source>
        <dbReference type="ARBA" id="ARBA00023288"/>
    </source>
</evidence>
<evidence type="ECO:0000313" key="15">
    <source>
        <dbReference type="Proteomes" id="UP001597090"/>
    </source>
</evidence>
<evidence type="ECO:0000256" key="1">
    <source>
        <dbReference type="ARBA" id="ARBA00004442"/>
    </source>
</evidence>
<feature type="compositionally biased region" description="Low complexity" evidence="11">
    <location>
        <begin position="47"/>
        <end position="57"/>
    </location>
</feature>
<dbReference type="InterPro" id="IPR039001">
    <property type="entry name" value="Pal"/>
</dbReference>
<keyword evidence="3 12" id="KW-0732">Signal</keyword>
<evidence type="ECO:0000259" key="13">
    <source>
        <dbReference type="PROSITE" id="PS51123"/>
    </source>
</evidence>
<keyword evidence="7 14" id="KW-0449">Lipoprotein</keyword>
<dbReference type="PROSITE" id="PS51123">
    <property type="entry name" value="OMPA_2"/>
    <property type="match status" value="1"/>
</dbReference>
<feature type="signal peptide" evidence="12">
    <location>
        <begin position="1"/>
        <end position="24"/>
    </location>
</feature>
<organism evidence="14 15">
    <name type="scientific">Lysobacter koreensis</name>
    <dbReference type="NCBI Taxonomy" id="266122"/>
    <lineage>
        <taxon>Bacteria</taxon>
        <taxon>Pseudomonadati</taxon>
        <taxon>Pseudomonadota</taxon>
        <taxon>Gammaproteobacteria</taxon>
        <taxon>Lysobacterales</taxon>
        <taxon>Lysobacteraceae</taxon>
        <taxon>Lysobacter</taxon>
    </lineage>
</organism>
<dbReference type="InterPro" id="IPR050330">
    <property type="entry name" value="Bact_OuterMem_StrucFunc"/>
</dbReference>
<sequence length="178" mass="19029">MNTTSPASVSKILITAALCTLAIACSKKVKEAPPTDTTGSTGTMPATDTGPTTPGMYGPGDLDTDACLRQRVVYFDLDQDALRPEFQSIVACHAKYLRDRPSSRMSLEGNADERGAREYNLGLGERRGNSVSSAIQANGGSGSQVTVVSYGEERPVCTESGEDCWAKNRRVEIIYTAK</sequence>
<dbReference type="HAMAP" id="MF_02204">
    <property type="entry name" value="Pal"/>
    <property type="match status" value="1"/>
</dbReference>
<dbReference type="Gene3D" id="3.30.1330.60">
    <property type="entry name" value="OmpA-like domain"/>
    <property type="match status" value="1"/>
</dbReference>
<dbReference type="NCBIfam" id="TIGR02802">
    <property type="entry name" value="Pal_lipo"/>
    <property type="match status" value="1"/>
</dbReference>
<dbReference type="InterPro" id="IPR006664">
    <property type="entry name" value="OMP_bac"/>
</dbReference>
<keyword evidence="8 9" id="KW-0131">Cell cycle</keyword>
<feature type="region of interest" description="Disordered" evidence="11">
    <location>
        <begin position="31"/>
        <end position="57"/>
    </location>
</feature>
<dbReference type="InterPro" id="IPR006665">
    <property type="entry name" value="OmpA-like"/>
</dbReference>
<dbReference type="InterPro" id="IPR036737">
    <property type="entry name" value="OmpA-like_sf"/>
</dbReference>
<dbReference type="PANTHER" id="PTHR30329">
    <property type="entry name" value="STATOR ELEMENT OF FLAGELLAR MOTOR COMPLEX"/>
    <property type="match status" value="1"/>
</dbReference>
<evidence type="ECO:0000256" key="2">
    <source>
        <dbReference type="ARBA" id="ARBA00022618"/>
    </source>
</evidence>
<comment type="subunit">
    <text evidence="9">The Tol-Pal system is composed of five core proteins: the inner membrane proteins TolA, TolQ and TolR, the periplasmic protein TolB and the outer membrane protein Pal. They form a network linking the inner and outer membranes and the peptidoglycan layer.</text>
</comment>
<keyword evidence="4 10" id="KW-0472">Membrane</keyword>
<keyword evidence="5" id="KW-0564">Palmitate</keyword>
<dbReference type="PANTHER" id="PTHR30329:SF21">
    <property type="entry name" value="LIPOPROTEIN YIAD-RELATED"/>
    <property type="match status" value="1"/>
</dbReference>
<keyword evidence="15" id="KW-1185">Reference proteome</keyword>
<evidence type="ECO:0000256" key="11">
    <source>
        <dbReference type="SAM" id="MobiDB-lite"/>
    </source>
</evidence>
<dbReference type="CDD" id="cd07185">
    <property type="entry name" value="OmpA_C-like"/>
    <property type="match status" value="1"/>
</dbReference>
<keyword evidence="6" id="KW-0998">Cell outer membrane</keyword>
<keyword evidence="2 9" id="KW-0132">Cell division</keyword>
<evidence type="ECO:0000313" key="14">
    <source>
        <dbReference type="EMBL" id="MFD0739170.1"/>
    </source>
</evidence>
<protein>
    <recommendedName>
        <fullName evidence="9">Peptidoglycan-associated protein</fullName>
    </recommendedName>
</protein>
<comment type="caution">
    <text evidence="14">The sequence shown here is derived from an EMBL/GenBank/DDBJ whole genome shotgun (WGS) entry which is preliminary data.</text>
</comment>
<reference evidence="15" key="1">
    <citation type="journal article" date="2019" name="Int. J. Syst. Evol. Microbiol.">
        <title>The Global Catalogue of Microorganisms (GCM) 10K type strain sequencing project: providing services to taxonomists for standard genome sequencing and annotation.</title>
        <authorList>
            <consortium name="The Broad Institute Genomics Platform"/>
            <consortium name="The Broad Institute Genome Sequencing Center for Infectious Disease"/>
            <person name="Wu L."/>
            <person name="Ma J."/>
        </authorList>
    </citation>
    <scope>NUCLEOTIDE SEQUENCE [LARGE SCALE GENOMIC DNA]</scope>
    <source>
        <strain evidence="15">CCUG 55491</strain>
    </source>
</reference>
<name>A0ABW2YL84_9GAMM</name>
<evidence type="ECO:0000256" key="8">
    <source>
        <dbReference type="ARBA" id="ARBA00023306"/>
    </source>
</evidence>
<comment type="function">
    <text evidence="9">Part of the Tol-Pal system, which plays a role in outer membrane invagination during cell division and is important for maintaining outer membrane integrity.</text>
</comment>
<evidence type="ECO:0000256" key="6">
    <source>
        <dbReference type="ARBA" id="ARBA00023237"/>
    </source>
</evidence>
<proteinExistence type="inferred from homology"/>
<evidence type="ECO:0000256" key="10">
    <source>
        <dbReference type="PROSITE-ProRule" id="PRU00473"/>
    </source>
</evidence>
<evidence type="ECO:0000256" key="12">
    <source>
        <dbReference type="SAM" id="SignalP"/>
    </source>
</evidence>
<evidence type="ECO:0000256" key="3">
    <source>
        <dbReference type="ARBA" id="ARBA00022729"/>
    </source>
</evidence>
<dbReference type="EMBL" id="JBHTIH010000003">
    <property type="protein sequence ID" value="MFD0739170.1"/>
    <property type="molecule type" value="Genomic_DNA"/>
</dbReference>
<dbReference type="RefSeq" id="WP_386812178.1">
    <property type="nucleotide sequence ID" value="NZ_JBHTIH010000003.1"/>
</dbReference>
<evidence type="ECO:0000256" key="4">
    <source>
        <dbReference type="ARBA" id="ARBA00023136"/>
    </source>
</evidence>
<comment type="subcellular location">
    <subcellularLocation>
        <location evidence="1">Cell outer membrane</location>
    </subcellularLocation>
</comment>
<dbReference type="SUPFAM" id="SSF103088">
    <property type="entry name" value="OmpA-like"/>
    <property type="match status" value="1"/>
</dbReference>
<feature type="compositionally biased region" description="Polar residues" evidence="11">
    <location>
        <begin position="35"/>
        <end position="46"/>
    </location>
</feature>
<gene>
    <name evidence="9 14" type="primary">pal</name>
    <name evidence="14" type="ORF">ACFQZQ_07750</name>
</gene>
<dbReference type="PRINTS" id="PR01021">
    <property type="entry name" value="OMPADOMAIN"/>
</dbReference>
<accession>A0ABW2YL84</accession>
<evidence type="ECO:0000256" key="5">
    <source>
        <dbReference type="ARBA" id="ARBA00023139"/>
    </source>
</evidence>
<dbReference type="Proteomes" id="UP001597090">
    <property type="component" value="Unassembled WGS sequence"/>
</dbReference>
<dbReference type="InterPro" id="IPR014169">
    <property type="entry name" value="Pal_lipo_C"/>
</dbReference>
<comment type="similarity">
    <text evidence="9">Belongs to the Pal lipoprotein family.</text>
</comment>